<keyword evidence="2" id="KW-1185">Reference proteome</keyword>
<sequence>MTNKPVVPQNSQTPTDDTVERFDPQSISLRAQKKLVGSLPKGIIKLFLDESSARLFENIFSLIKQYTGSSKLAAYLTKQAIKLNVKALILISNNILSDEELNHAYEFHEKCHQVAEISLRLGRPKRRLLPGVEPSIDKLIQMMKEANQTLVDAVKQHISQASQEKFKEFSDFFCQREFVVEVFTNKNKYAAHMEKIYDDLEDMMDRGLF</sequence>
<name>A0A183W8N8_TRIRE</name>
<dbReference type="WBParaSite" id="TREG1_7550.1">
    <property type="protein sequence ID" value="TREG1_7550.1"/>
    <property type="gene ID" value="TREG1_7550"/>
</dbReference>
<dbReference type="GO" id="GO:0042981">
    <property type="term" value="P:regulation of apoptotic process"/>
    <property type="evidence" value="ECO:0007669"/>
    <property type="project" value="InterPro"/>
</dbReference>
<proteinExistence type="predicted"/>
<feature type="compositionally biased region" description="Polar residues" evidence="1">
    <location>
        <begin position="1"/>
        <end position="16"/>
    </location>
</feature>
<accession>A0A183W8N8</accession>
<dbReference type="Gene3D" id="1.20.1440.160">
    <property type="entry name" value="Tumor necrosis factor alpha-induced protein 8-like"/>
    <property type="match status" value="1"/>
</dbReference>
<dbReference type="AlphaFoldDB" id="A0A183W8N8"/>
<dbReference type="PANTHER" id="PTHR12757:SF1">
    <property type="entry name" value="PROTEIN SALIVARY GLANDS MARRED"/>
    <property type="match status" value="1"/>
</dbReference>
<dbReference type="Proteomes" id="UP000050795">
    <property type="component" value="Unassembled WGS sequence"/>
</dbReference>
<evidence type="ECO:0000313" key="2">
    <source>
        <dbReference type="Proteomes" id="UP000050795"/>
    </source>
</evidence>
<dbReference type="OrthoDB" id="10055976at2759"/>
<dbReference type="Pfam" id="PF05527">
    <property type="entry name" value="TNFAIP8"/>
    <property type="match status" value="1"/>
</dbReference>
<evidence type="ECO:0000313" key="3">
    <source>
        <dbReference type="WBParaSite" id="TREG1_7550.1"/>
    </source>
</evidence>
<dbReference type="InterPro" id="IPR008477">
    <property type="entry name" value="TNFAIP8-like"/>
</dbReference>
<protein>
    <submittedName>
        <fullName evidence="3">Tumor necrosis factor alpha-induced protein 8-like protein 2</fullName>
    </submittedName>
</protein>
<dbReference type="InterPro" id="IPR038355">
    <property type="entry name" value="TNFAIP8_sf"/>
</dbReference>
<reference evidence="2" key="1">
    <citation type="submission" date="2022-06" db="EMBL/GenBank/DDBJ databases">
        <authorList>
            <person name="Berger JAMES D."/>
            <person name="Berger JAMES D."/>
        </authorList>
    </citation>
    <scope>NUCLEOTIDE SEQUENCE [LARGE SCALE GENOMIC DNA]</scope>
</reference>
<evidence type="ECO:0000256" key="1">
    <source>
        <dbReference type="SAM" id="MobiDB-lite"/>
    </source>
</evidence>
<dbReference type="GO" id="GO:0005737">
    <property type="term" value="C:cytoplasm"/>
    <property type="evidence" value="ECO:0007669"/>
    <property type="project" value="TreeGrafter"/>
</dbReference>
<dbReference type="PANTHER" id="PTHR12757">
    <property type="entry name" value="TUMOR NECROSIS FACTOR INDUCED PROTEIN"/>
    <property type="match status" value="1"/>
</dbReference>
<organism evidence="2 3">
    <name type="scientific">Trichobilharzia regenti</name>
    <name type="common">Nasal bird schistosome</name>
    <dbReference type="NCBI Taxonomy" id="157069"/>
    <lineage>
        <taxon>Eukaryota</taxon>
        <taxon>Metazoa</taxon>
        <taxon>Spiralia</taxon>
        <taxon>Lophotrochozoa</taxon>
        <taxon>Platyhelminthes</taxon>
        <taxon>Trematoda</taxon>
        <taxon>Digenea</taxon>
        <taxon>Strigeidida</taxon>
        <taxon>Schistosomatoidea</taxon>
        <taxon>Schistosomatidae</taxon>
        <taxon>Trichobilharzia</taxon>
    </lineage>
</organism>
<reference evidence="3" key="2">
    <citation type="submission" date="2023-11" db="UniProtKB">
        <authorList>
            <consortium name="WormBaseParasite"/>
        </authorList>
    </citation>
    <scope>IDENTIFICATION</scope>
</reference>
<feature type="region of interest" description="Disordered" evidence="1">
    <location>
        <begin position="1"/>
        <end position="20"/>
    </location>
</feature>